<evidence type="ECO:0000256" key="2">
    <source>
        <dbReference type="SAM" id="Phobius"/>
    </source>
</evidence>
<keyword evidence="1" id="KW-0488">Methylation</keyword>
<evidence type="ECO:0000256" key="1">
    <source>
        <dbReference type="ARBA" id="ARBA00022481"/>
    </source>
</evidence>
<evidence type="ECO:0000313" key="4">
    <source>
        <dbReference type="Proteomes" id="UP000648257"/>
    </source>
</evidence>
<dbReference type="InterPro" id="IPR045584">
    <property type="entry name" value="Pilin-like"/>
</dbReference>
<evidence type="ECO:0000313" key="3">
    <source>
        <dbReference type="EMBL" id="MBC3809246.1"/>
    </source>
</evidence>
<proteinExistence type="predicted"/>
<accession>A0ABR6X8S7</accession>
<protein>
    <submittedName>
        <fullName evidence="3">Type II secretion system protein</fullName>
    </submittedName>
</protein>
<dbReference type="RefSeq" id="WP_186924306.1">
    <property type="nucleotide sequence ID" value="NZ_JACOFW010000028.1"/>
</dbReference>
<dbReference type="EMBL" id="JACOFW010000028">
    <property type="protein sequence ID" value="MBC3809246.1"/>
    <property type="molecule type" value="Genomic_DNA"/>
</dbReference>
<dbReference type="InterPro" id="IPR012902">
    <property type="entry name" value="N_methyl_site"/>
</dbReference>
<name>A0ABR6X8S7_9BURK</name>
<keyword evidence="2" id="KW-0472">Membrane</keyword>
<keyword evidence="2" id="KW-1133">Transmembrane helix</keyword>
<dbReference type="Pfam" id="PF07963">
    <property type="entry name" value="N_methyl"/>
    <property type="match status" value="1"/>
</dbReference>
<gene>
    <name evidence="3" type="ORF">H8K52_18050</name>
</gene>
<dbReference type="NCBIfam" id="TIGR02532">
    <property type="entry name" value="IV_pilin_GFxxxE"/>
    <property type="match status" value="1"/>
</dbReference>
<reference evidence="3 4" key="1">
    <citation type="submission" date="2020-08" db="EMBL/GenBank/DDBJ databases">
        <title>Novel species isolated from subtropical streams in China.</title>
        <authorList>
            <person name="Lu H."/>
        </authorList>
    </citation>
    <scope>NUCLEOTIDE SEQUENCE [LARGE SCALE GENOMIC DNA]</scope>
    <source>
        <strain evidence="3 4">KACC 16656</strain>
    </source>
</reference>
<sequence>MKYQSGFSFIELIASVVIIGVLATVAVPFVETTVRREKERELRVAVRDIRQAIDAYKVAASSGKIALREDQSGYPPSLIELVSGISDVSRPNAPKLYFLRKIPRDPFHSDASVPAMKTWGLRSFQSSPDQPREGDDVFDVYSLSSKTGLNGVPYAQW</sequence>
<keyword evidence="2" id="KW-0812">Transmembrane</keyword>
<dbReference type="InterPro" id="IPR000983">
    <property type="entry name" value="Bac_GSPG_pilin"/>
</dbReference>
<feature type="transmembrane region" description="Helical" evidence="2">
    <location>
        <begin position="6"/>
        <end position="30"/>
    </location>
</feature>
<dbReference type="Proteomes" id="UP000648257">
    <property type="component" value="Unassembled WGS sequence"/>
</dbReference>
<comment type="caution">
    <text evidence="3">The sequence shown here is derived from an EMBL/GenBank/DDBJ whole genome shotgun (WGS) entry which is preliminary data.</text>
</comment>
<dbReference type="SUPFAM" id="SSF54523">
    <property type="entry name" value="Pili subunits"/>
    <property type="match status" value="1"/>
</dbReference>
<organism evidence="3 4">
    <name type="scientific">Undibacterium seohonense</name>
    <dbReference type="NCBI Taxonomy" id="1344950"/>
    <lineage>
        <taxon>Bacteria</taxon>
        <taxon>Pseudomonadati</taxon>
        <taxon>Pseudomonadota</taxon>
        <taxon>Betaproteobacteria</taxon>
        <taxon>Burkholderiales</taxon>
        <taxon>Oxalobacteraceae</taxon>
        <taxon>Undibacterium</taxon>
    </lineage>
</organism>
<dbReference type="PRINTS" id="PR00813">
    <property type="entry name" value="BCTERIALGSPG"/>
</dbReference>
<keyword evidence="4" id="KW-1185">Reference proteome</keyword>
<dbReference type="Gene3D" id="3.30.700.10">
    <property type="entry name" value="Glycoprotein, Type 4 Pilin"/>
    <property type="match status" value="1"/>
</dbReference>